<dbReference type="Proteomes" id="UP001060085">
    <property type="component" value="Linkage Group LG05"/>
</dbReference>
<sequence>MKGIKCSQNLTASFRRQSSVLQNRRPAGCRLRDRRRFCSSCAVAACLGRLQLCCPPPPLPPPHAPYPEKSGRARGLALQGAIDNPPYPFSFPFYTKHNSLLEW</sequence>
<dbReference type="EMBL" id="CM044705">
    <property type="protein sequence ID" value="KAI5664660.1"/>
    <property type="molecule type" value="Genomic_DNA"/>
</dbReference>
<accession>A0ACC0AUU3</accession>
<proteinExistence type="predicted"/>
<reference evidence="2" key="1">
    <citation type="journal article" date="2023" name="Nat. Plants">
        <title>Single-cell RNA sequencing provides a high-resolution roadmap for understanding the multicellular compartmentation of specialized metabolism.</title>
        <authorList>
            <person name="Sun S."/>
            <person name="Shen X."/>
            <person name="Li Y."/>
            <person name="Li Y."/>
            <person name="Wang S."/>
            <person name="Li R."/>
            <person name="Zhang H."/>
            <person name="Shen G."/>
            <person name="Guo B."/>
            <person name="Wei J."/>
            <person name="Xu J."/>
            <person name="St-Pierre B."/>
            <person name="Chen S."/>
            <person name="Sun C."/>
        </authorList>
    </citation>
    <scope>NUCLEOTIDE SEQUENCE [LARGE SCALE GENOMIC DNA]</scope>
</reference>
<name>A0ACC0AUU3_CATRO</name>
<protein>
    <submittedName>
        <fullName evidence="1">Uncharacterized protein</fullName>
    </submittedName>
</protein>
<evidence type="ECO:0000313" key="1">
    <source>
        <dbReference type="EMBL" id="KAI5664660.1"/>
    </source>
</evidence>
<comment type="caution">
    <text evidence="1">The sequence shown here is derived from an EMBL/GenBank/DDBJ whole genome shotgun (WGS) entry which is preliminary data.</text>
</comment>
<organism evidence="1 2">
    <name type="scientific">Catharanthus roseus</name>
    <name type="common">Madagascar periwinkle</name>
    <name type="synonym">Vinca rosea</name>
    <dbReference type="NCBI Taxonomy" id="4058"/>
    <lineage>
        <taxon>Eukaryota</taxon>
        <taxon>Viridiplantae</taxon>
        <taxon>Streptophyta</taxon>
        <taxon>Embryophyta</taxon>
        <taxon>Tracheophyta</taxon>
        <taxon>Spermatophyta</taxon>
        <taxon>Magnoliopsida</taxon>
        <taxon>eudicotyledons</taxon>
        <taxon>Gunneridae</taxon>
        <taxon>Pentapetalae</taxon>
        <taxon>asterids</taxon>
        <taxon>lamiids</taxon>
        <taxon>Gentianales</taxon>
        <taxon>Apocynaceae</taxon>
        <taxon>Rauvolfioideae</taxon>
        <taxon>Vinceae</taxon>
        <taxon>Catharanthinae</taxon>
        <taxon>Catharanthus</taxon>
    </lineage>
</organism>
<evidence type="ECO:0000313" key="2">
    <source>
        <dbReference type="Proteomes" id="UP001060085"/>
    </source>
</evidence>
<gene>
    <name evidence="1" type="ORF">M9H77_23983</name>
</gene>
<keyword evidence="2" id="KW-1185">Reference proteome</keyword>